<gene>
    <name evidence="5" type="ORF">C0188_01655</name>
    <name evidence="3" type="ORF">ENO39_02330</name>
    <name evidence="4" type="ORF">IOK49_00885</name>
</gene>
<sequence>MEDGERAPGEKRLKEAIKTYLFLLNNNFKSETAINIASSKYFLSIKERELLKRCFHSFEFNKMVKQKTFNESQVEGKKIAIDYYNVVTTISEAIEGYFVFRCTDGIIRDLAKTEGRSKREWQIHETVMEYVKESLYEISPEEVVLVADKQVPFSGEYLSKASSLFSERLKNTKFYLDNMADSLLIKLSLEGKYIIASSDSLIAEKALNIFDLSSFVLKKLKILDKRVIEAIQFISDEI</sequence>
<dbReference type="GeneID" id="12450382"/>
<dbReference type="InterPro" id="IPR041652">
    <property type="entry name" value="DUF5616"/>
</dbReference>
<dbReference type="Proteomes" id="UP000652307">
    <property type="component" value="Unassembled WGS sequence"/>
</dbReference>
<dbReference type="OMA" id="GHECWSI"/>
<dbReference type="EMBL" id="PNIM01000006">
    <property type="protein sequence ID" value="PMB75796.1"/>
    <property type="molecule type" value="Genomic_DNA"/>
</dbReference>
<dbReference type="Pfam" id="PF04256">
    <property type="entry name" value="DUF434"/>
    <property type="match status" value="1"/>
</dbReference>
<evidence type="ECO:0000313" key="6">
    <source>
        <dbReference type="Proteomes" id="UP000237153"/>
    </source>
</evidence>
<dbReference type="EMBL" id="JADEZV010000001">
    <property type="protein sequence ID" value="MBE9390643.1"/>
    <property type="molecule type" value="Genomic_DNA"/>
</dbReference>
<reference evidence="4" key="3">
    <citation type="submission" date="2020-10" db="EMBL/GenBank/DDBJ databases">
        <title>Fervidococcus fontis strain 3639Fd - the first crenarchaeon capable of growth on lipids.</title>
        <authorList>
            <person name="Kochetkova T.V."/>
            <person name="Elcheninov A.G."/>
            <person name="Toschakov S.V."/>
            <person name="Kublanov I.V."/>
        </authorList>
    </citation>
    <scope>NUCLEOTIDE SEQUENCE</scope>
    <source>
        <strain evidence="4">3639Fd</strain>
    </source>
</reference>
<accession>A0A2J6N3I4</accession>
<dbReference type="Proteomes" id="UP000237153">
    <property type="component" value="Unassembled WGS sequence"/>
</dbReference>
<evidence type="ECO:0000313" key="5">
    <source>
        <dbReference type="EMBL" id="PMB75796.1"/>
    </source>
</evidence>
<feature type="domain" description="DUF434" evidence="1">
    <location>
        <begin position="12"/>
        <end position="67"/>
    </location>
</feature>
<name>A0A2J6N3I4_9CREN</name>
<dbReference type="AlphaFoldDB" id="A0A2J6N3I4"/>
<dbReference type="RefSeq" id="WP_014558414.1">
    <property type="nucleotide sequence ID" value="NZ_DSFH01000036.1"/>
</dbReference>
<proteinExistence type="predicted"/>
<dbReference type="InterPro" id="IPR007368">
    <property type="entry name" value="DUF434"/>
</dbReference>
<dbReference type="Proteomes" id="UP000886076">
    <property type="component" value="Unassembled WGS sequence"/>
</dbReference>
<dbReference type="EMBL" id="DSFH01000036">
    <property type="protein sequence ID" value="HEW63881.1"/>
    <property type="molecule type" value="Genomic_DNA"/>
</dbReference>
<reference evidence="3" key="2">
    <citation type="journal article" date="2020" name="mSystems">
        <title>Genome- and Community-Level Interaction Insights into Carbon Utilization and Element Cycling Functions of Hydrothermarchaeota in Hydrothermal Sediment.</title>
        <authorList>
            <person name="Zhou Z."/>
            <person name="Liu Y."/>
            <person name="Xu W."/>
            <person name="Pan J."/>
            <person name="Luo Z.H."/>
            <person name="Li M."/>
        </authorList>
    </citation>
    <scope>NUCLEOTIDE SEQUENCE [LARGE SCALE GENOMIC DNA]</scope>
    <source>
        <strain evidence="3">SpSt-1261</strain>
    </source>
</reference>
<evidence type="ECO:0000313" key="3">
    <source>
        <dbReference type="EMBL" id="HEW63881.1"/>
    </source>
</evidence>
<reference evidence="5 6" key="1">
    <citation type="submission" date="2018-01" db="EMBL/GenBank/DDBJ databases">
        <title>Metagenomic assembled genomes from two thermal pools in the Uzon Caldera, Kamchatka, Russia.</title>
        <authorList>
            <person name="Wilkins L."/>
            <person name="Ettinger C."/>
        </authorList>
    </citation>
    <scope>NUCLEOTIDE SEQUENCE [LARGE SCALE GENOMIC DNA]</scope>
    <source>
        <strain evidence="5">ZAV-06</strain>
    </source>
</reference>
<protein>
    <submittedName>
        <fullName evidence="5">DUF434 domain-containing protein</fullName>
    </submittedName>
</protein>
<evidence type="ECO:0000313" key="4">
    <source>
        <dbReference type="EMBL" id="MBE9390643.1"/>
    </source>
</evidence>
<dbReference type="PANTHER" id="PTHR42252:SF1">
    <property type="entry name" value="DUF434 DOMAIN-CONTAINING PROTEIN"/>
    <property type="match status" value="1"/>
</dbReference>
<dbReference type="Pfam" id="PF18481">
    <property type="entry name" value="DUF5616"/>
    <property type="match status" value="1"/>
</dbReference>
<dbReference type="PANTHER" id="PTHR42252">
    <property type="entry name" value="DUF5616 DOMAIN-CONTAINING PROTEIN"/>
    <property type="match status" value="1"/>
</dbReference>
<comment type="caution">
    <text evidence="5">The sequence shown here is derived from an EMBL/GenBank/DDBJ whole genome shotgun (WGS) entry which is preliminary data.</text>
</comment>
<organism evidence="5 6">
    <name type="scientific">Fervidicoccus fontis</name>
    <dbReference type="NCBI Taxonomy" id="683846"/>
    <lineage>
        <taxon>Archaea</taxon>
        <taxon>Thermoproteota</taxon>
        <taxon>Thermoprotei</taxon>
        <taxon>Fervidicoccales</taxon>
        <taxon>Fervidicoccaceae</taxon>
        <taxon>Fervidicoccus</taxon>
    </lineage>
</organism>
<evidence type="ECO:0000259" key="1">
    <source>
        <dbReference type="Pfam" id="PF04256"/>
    </source>
</evidence>
<evidence type="ECO:0000259" key="2">
    <source>
        <dbReference type="Pfam" id="PF18481"/>
    </source>
</evidence>
<feature type="domain" description="DUF5616" evidence="2">
    <location>
        <begin position="72"/>
        <end position="213"/>
    </location>
</feature>